<accession>A0A1B6E0B3</accession>
<protein>
    <submittedName>
        <fullName evidence="1">Uncharacterized protein</fullName>
    </submittedName>
</protein>
<reference evidence="1" key="1">
    <citation type="submission" date="2015-12" db="EMBL/GenBank/DDBJ databases">
        <title>De novo transcriptome assembly of four potential Pierce s Disease insect vectors from Arizona vineyards.</title>
        <authorList>
            <person name="Tassone E.E."/>
        </authorList>
    </citation>
    <scope>NUCLEOTIDE SEQUENCE</scope>
</reference>
<evidence type="ECO:0000313" key="1">
    <source>
        <dbReference type="EMBL" id="JAS31376.1"/>
    </source>
</evidence>
<sequence length="111" mass="12573">MEDAMGFWNFTRLTPTDFEELLLMVGGKISKEDTKFRETITASLRLAVTLRFLASVDSFMSLVYTFRILPVWIQAISKIVPEVCEVIISSLKQQIKVCIKRSGAGQVLSRL</sequence>
<name>A0A1B6E0B3_9HEMI</name>
<organism evidence="1">
    <name type="scientific">Clastoptera arizonana</name>
    <name type="common">Arizona spittle bug</name>
    <dbReference type="NCBI Taxonomy" id="38151"/>
    <lineage>
        <taxon>Eukaryota</taxon>
        <taxon>Metazoa</taxon>
        <taxon>Ecdysozoa</taxon>
        <taxon>Arthropoda</taxon>
        <taxon>Hexapoda</taxon>
        <taxon>Insecta</taxon>
        <taxon>Pterygota</taxon>
        <taxon>Neoptera</taxon>
        <taxon>Paraneoptera</taxon>
        <taxon>Hemiptera</taxon>
        <taxon>Auchenorrhyncha</taxon>
        <taxon>Cercopoidea</taxon>
        <taxon>Clastopteridae</taxon>
        <taxon>Clastoptera</taxon>
    </lineage>
</organism>
<gene>
    <name evidence="1" type="ORF">g.42411</name>
</gene>
<proteinExistence type="predicted"/>
<dbReference type="EMBL" id="GEDC01005922">
    <property type="protein sequence ID" value="JAS31376.1"/>
    <property type="molecule type" value="Transcribed_RNA"/>
</dbReference>
<dbReference type="AlphaFoldDB" id="A0A1B6E0B3"/>